<dbReference type="GO" id="GO:0005938">
    <property type="term" value="C:cell cortex"/>
    <property type="evidence" value="ECO:0007669"/>
    <property type="project" value="TreeGrafter"/>
</dbReference>
<evidence type="ECO:0000256" key="3">
    <source>
        <dbReference type="ARBA" id="ARBA00004413"/>
    </source>
</evidence>
<keyword evidence="9" id="KW-0653">Protein transport</keyword>
<dbReference type="GO" id="GO:0036089">
    <property type="term" value="P:cleavage furrow formation"/>
    <property type="evidence" value="ECO:0007669"/>
    <property type="project" value="TreeGrafter"/>
</dbReference>
<dbReference type="GO" id="GO:0051639">
    <property type="term" value="P:actin filament network formation"/>
    <property type="evidence" value="ECO:0007669"/>
    <property type="project" value="TreeGrafter"/>
</dbReference>
<evidence type="ECO:0000256" key="5">
    <source>
        <dbReference type="ARBA" id="ARBA00022448"/>
    </source>
</evidence>
<keyword evidence="11" id="KW-0009">Actin-binding</keyword>
<keyword evidence="13" id="KW-0968">Cytoplasmic vesicle</keyword>
<dbReference type="InterPro" id="IPR029901">
    <property type="entry name" value="Spire"/>
</dbReference>
<keyword evidence="10" id="KW-0472">Membrane</keyword>
<feature type="region of interest" description="Disordered" evidence="14">
    <location>
        <begin position="61"/>
        <end position="85"/>
    </location>
</feature>
<reference evidence="16" key="2">
    <citation type="submission" date="2025-09" db="UniProtKB">
        <authorList>
            <consortium name="Ensembl"/>
        </authorList>
    </citation>
    <scope>IDENTIFICATION</scope>
</reference>
<reference evidence="16" key="1">
    <citation type="submission" date="2025-08" db="UniProtKB">
        <authorList>
            <consortium name="Ensembl"/>
        </authorList>
    </citation>
    <scope>IDENTIFICATION</scope>
</reference>
<feature type="domain" description="KIND" evidence="15">
    <location>
        <begin position="21"/>
        <end position="85"/>
    </location>
</feature>
<evidence type="ECO:0000313" key="17">
    <source>
        <dbReference type="Proteomes" id="UP000694410"/>
    </source>
</evidence>
<evidence type="ECO:0000256" key="4">
    <source>
        <dbReference type="ARBA" id="ARBA00010956"/>
    </source>
</evidence>
<dbReference type="Pfam" id="PF16474">
    <property type="entry name" value="KIND"/>
    <property type="match status" value="1"/>
</dbReference>
<dbReference type="GO" id="GO:0045010">
    <property type="term" value="P:actin nucleation"/>
    <property type="evidence" value="ECO:0007669"/>
    <property type="project" value="InterPro"/>
</dbReference>
<dbReference type="PROSITE" id="PS51377">
    <property type="entry name" value="KIND"/>
    <property type="match status" value="1"/>
</dbReference>
<evidence type="ECO:0000259" key="15">
    <source>
        <dbReference type="PROSITE" id="PS51377"/>
    </source>
</evidence>
<evidence type="ECO:0000256" key="2">
    <source>
        <dbReference type="ARBA" id="ARBA00004245"/>
    </source>
</evidence>
<comment type="similarity">
    <text evidence="4">Belongs to the spire family.</text>
</comment>
<keyword evidence="7" id="KW-0963">Cytoplasm</keyword>
<dbReference type="GO" id="GO:0040038">
    <property type="term" value="P:polar body extrusion after meiotic divisions"/>
    <property type="evidence" value="ECO:0007669"/>
    <property type="project" value="TreeGrafter"/>
</dbReference>
<dbReference type="GO" id="GO:0030041">
    <property type="term" value="P:actin filament polymerization"/>
    <property type="evidence" value="ECO:0007669"/>
    <property type="project" value="TreeGrafter"/>
</dbReference>
<dbReference type="InterPro" id="IPR011019">
    <property type="entry name" value="KIND_dom"/>
</dbReference>
<proteinExistence type="inferred from homology"/>
<dbReference type="GO" id="GO:0015031">
    <property type="term" value="P:protein transport"/>
    <property type="evidence" value="ECO:0007669"/>
    <property type="project" value="UniProtKB-KW"/>
</dbReference>
<evidence type="ECO:0000256" key="8">
    <source>
        <dbReference type="ARBA" id="ARBA00022737"/>
    </source>
</evidence>
<evidence type="ECO:0000256" key="14">
    <source>
        <dbReference type="SAM" id="MobiDB-lite"/>
    </source>
</evidence>
<keyword evidence="5" id="KW-0813">Transport</keyword>
<dbReference type="Ensembl" id="ENSCCET00000025249.1">
    <property type="protein sequence ID" value="ENSCCEP00000016313.1"/>
    <property type="gene ID" value="ENSCCEG00000015284.1"/>
</dbReference>
<evidence type="ECO:0000256" key="11">
    <source>
        <dbReference type="ARBA" id="ARBA00023203"/>
    </source>
</evidence>
<dbReference type="GO" id="GO:0051295">
    <property type="term" value="P:establishment of meiotic spindle localization"/>
    <property type="evidence" value="ECO:0007669"/>
    <property type="project" value="TreeGrafter"/>
</dbReference>
<evidence type="ECO:0000256" key="6">
    <source>
        <dbReference type="ARBA" id="ARBA00022475"/>
    </source>
</evidence>
<evidence type="ECO:0000256" key="13">
    <source>
        <dbReference type="ARBA" id="ARBA00023329"/>
    </source>
</evidence>
<dbReference type="GO" id="GO:0003779">
    <property type="term" value="F:actin binding"/>
    <property type="evidence" value="ECO:0007669"/>
    <property type="project" value="UniProtKB-KW"/>
</dbReference>
<dbReference type="PANTHER" id="PTHR21345:SF9">
    <property type="entry name" value="KIND DOMAIN-CONTAINING PROTEIN"/>
    <property type="match status" value="1"/>
</dbReference>
<name>A0A8C0ZFE5_CYACU</name>
<dbReference type="PANTHER" id="PTHR21345">
    <property type="entry name" value="SPIRE"/>
    <property type="match status" value="1"/>
</dbReference>
<dbReference type="Proteomes" id="UP000694410">
    <property type="component" value="Unplaced"/>
</dbReference>
<keyword evidence="6" id="KW-1003">Cell membrane</keyword>
<keyword evidence="8" id="KW-0677">Repeat</keyword>
<accession>A0A8C0ZFE5</accession>
<protein>
    <recommendedName>
        <fullName evidence="15">KIND domain-containing protein</fullName>
    </recommendedName>
</protein>
<dbReference type="AlphaFoldDB" id="A0A8C0ZFE5"/>
<dbReference type="GO" id="GO:0005856">
    <property type="term" value="C:cytoskeleton"/>
    <property type="evidence" value="ECO:0007669"/>
    <property type="project" value="UniProtKB-SubCell"/>
</dbReference>
<keyword evidence="17" id="KW-1185">Reference proteome</keyword>
<dbReference type="GO" id="GO:0048193">
    <property type="term" value="P:Golgi vesicle transport"/>
    <property type="evidence" value="ECO:0007669"/>
    <property type="project" value="TreeGrafter"/>
</dbReference>
<evidence type="ECO:0000256" key="7">
    <source>
        <dbReference type="ARBA" id="ARBA00022490"/>
    </source>
</evidence>
<keyword evidence="12" id="KW-0206">Cytoskeleton</keyword>
<evidence type="ECO:0000256" key="12">
    <source>
        <dbReference type="ARBA" id="ARBA00023212"/>
    </source>
</evidence>
<dbReference type="GO" id="GO:0030659">
    <property type="term" value="C:cytoplasmic vesicle membrane"/>
    <property type="evidence" value="ECO:0007669"/>
    <property type="project" value="UniProtKB-SubCell"/>
</dbReference>
<organism evidence="16 17">
    <name type="scientific">Cyanistes caeruleus</name>
    <name type="common">Eurasian blue tit</name>
    <name type="synonym">Parus caeruleus</name>
    <dbReference type="NCBI Taxonomy" id="156563"/>
    <lineage>
        <taxon>Eukaryota</taxon>
        <taxon>Metazoa</taxon>
        <taxon>Chordata</taxon>
        <taxon>Craniata</taxon>
        <taxon>Vertebrata</taxon>
        <taxon>Euteleostomi</taxon>
        <taxon>Archelosauria</taxon>
        <taxon>Archosauria</taxon>
        <taxon>Dinosauria</taxon>
        <taxon>Saurischia</taxon>
        <taxon>Theropoda</taxon>
        <taxon>Coelurosauria</taxon>
        <taxon>Aves</taxon>
        <taxon>Neognathae</taxon>
        <taxon>Neoaves</taxon>
        <taxon>Telluraves</taxon>
        <taxon>Australaves</taxon>
        <taxon>Passeriformes</taxon>
        <taxon>Paridae</taxon>
        <taxon>Cyanistes</taxon>
    </lineage>
</organism>
<comment type="subcellular location">
    <subcellularLocation>
        <location evidence="3">Cell membrane</location>
        <topology evidence="3">Peripheral membrane protein</topology>
        <orientation evidence="3">Cytoplasmic side</orientation>
    </subcellularLocation>
    <subcellularLocation>
        <location evidence="2">Cytoplasm</location>
        <location evidence="2">Cytoskeleton</location>
    </subcellularLocation>
    <subcellularLocation>
        <location evidence="1">Cytoplasmic vesicle membrane</location>
        <topology evidence="1">Peripheral membrane protein</topology>
        <orientation evidence="1">Cytoplasmic side</orientation>
    </subcellularLocation>
</comment>
<dbReference type="GO" id="GO:0008017">
    <property type="term" value="F:microtubule binding"/>
    <property type="evidence" value="ECO:0007669"/>
    <property type="project" value="TreeGrafter"/>
</dbReference>
<evidence type="ECO:0000313" key="16">
    <source>
        <dbReference type="Ensembl" id="ENSCCEP00000016313.1"/>
    </source>
</evidence>
<evidence type="ECO:0000256" key="1">
    <source>
        <dbReference type="ARBA" id="ARBA00004180"/>
    </source>
</evidence>
<evidence type="ECO:0000256" key="10">
    <source>
        <dbReference type="ARBA" id="ARBA00023136"/>
    </source>
</evidence>
<evidence type="ECO:0000256" key="9">
    <source>
        <dbReference type="ARBA" id="ARBA00022927"/>
    </source>
</evidence>
<dbReference type="GO" id="GO:0005886">
    <property type="term" value="C:plasma membrane"/>
    <property type="evidence" value="ECO:0007669"/>
    <property type="project" value="UniProtKB-SubCell"/>
</dbReference>
<dbReference type="Gene3D" id="1.10.510.10">
    <property type="entry name" value="Transferase(Phosphotransferase) domain 1"/>
    <property type="match status" value="1"/>
</dbReference>
<sequence>RARAHPAGSRARPARAMPPWVSLADLLRCFEHPVSEEQAWAICFQCCRRIEQVAQGLAGLGNRQPSGARTERAFGETAVPHVEIE</sequence>